<dbReference type="Proteomes" id="UP001153555">
    <property type="component" value="Unassembled WGS sequence"/>
</dbReference>
<proteinExistence type="predicted"/>
<feature type="compositionally biased region" description="Basic residues" evidence="1">
    <location>
        <begin position="1"/>
        <end position="26"/>
    </location>
</feature>
<evidence type="ECO:0000256" key="1">
    <source>
        <dbReference type="SAM" id="MobiDB-lite"/>
    </source>
</evidence>
<evidence type="ECO:0000313" key="3">
    <source>
        <dbReference type="Proteomes" id="UP001153555"/>
    </source>
</evidence>
<keyword evidence="3" id="KW-1185">Reference proteome</keyword>
<evidence type="ECO:0000313" key="2">
    <source>
        <dbReference type="EMBL" id="CAA0828969.1"/>
    </source>
</evidence>
<feature type="region of interest" description="Disordered" evidence="1">
    <location>
        <begin position="1"/>
        <end position="44"/>
    </location>
</feature>
<comment type="caution">
    <text evidence="2">The sequence shown here is derived from an EMBL/GenBank/DDBJ whole genome shotgun (WGS) entry which is preliminary data.</text>
</comment>
<organism evidence="2 3">
    <name type="scientific">Striga hermonthica</name>
    <name type="common">Purple witchweed</name>
    <name type="synonym">Buchnera hermonthica</name>
    <dbReference type="NCBI Taxonomy" id="68872"/>
    <lineage>
        <taxon>Eukaryota</taxon>
        <taxon>Viridiplantae</taxon>
        <taxon>Streptophyta</taxon>
        <taxon>Embryophyta</taxon>
        <taxon>Tracheophyta</taxon>
        <taxon>Spermatophyta</taxon>
        <taxon>Magnoliopsida</taxon>
        <taxon>eudicotyledons</taxon>
        <taxon>Gunneridae</taxon>
        <taxon>Pentapetalae</taxon>
        <taxon>asterids</taxon>
        <taxon>lamiids</taxon>
        <taxon>Lamiales</taxon>
        <taxon>Orobanchaceae</taxon>
        <taxon>Buchnereae</taxon>
        <taxon>Striga</taxon>
    </lineage>
</organism>
<reference evidence="2" key="1">
    <citation type="submission" date="2019-12" db="EMBL/GenBank/DDBJ databases">
        <authorList>
            <person name="Scholes J."/>
        </authorList>
    </citation>
    <scope>NUCLEOTIDE SEQUENCE</scope>
</reference>
<accession>A0A9N7N8B1</accession>
<sequence length="99" mass="11388">MDKPTGHKGLRSRFHTSFSKKTKHASSSHYGPDEEEEEMVTKPTRKAQTLFGLFERRPKKNKAKAKPGFSRYTESIKEVGTMDMRAKMPVVFGDQVCFY</sequence>
<dbReference type="EMBL" id="CACSLK010027766">
    <property type="protein sequence ID" value="CAA0828969.1"/>
    <property type="molecule type" value="Genomic_DNA"/>
</dbReference>
<protein>
    <submittedName>
        <fullName evidence="2">Uncharacterized protein</fullName>
    </submittedName>
</protein>
<dbReference type="OrthoDB" id="926114at2759"/>
<name>A0A9N7N8B1_STRHE</name>
<gene>
    <name evidence="2" type="ORF">SHERM_24578</name>
</gene>
<dbReference type="AlphaFoldDB" id="A0A9N7N8B1"/>